<accession>A0A2A6BTV3</accession>
<organism evidence="1 2">
    <name type="scientific">Pristionchus pacificus</name>
    <name type="common">Parasitic nematode worm</name>
    <dbReference type="NCBI Taxonomy" id="54126"/>
    <lineage>
        <taxon>Eukaryota</taxon>
        <taxon>Metazoa</taxon>
        <taxon>Ecdysozoa</taxon>
        <taxon>Nematoda</taxon>
        <taxon>Chromadorea</taxon>
        <taxon>Rhabditida</taxon>
        <taxon>Rhabditina</taxon>
        <taxon>Diplogasteromorpha</taxon>
        <taxon>Diplogasteroidea</taxon>
        <taxon>Neodiplogasteridae</taxon>
        <taxon>Pristionchus</taxon>
    </lineage>
</organism>
<evidence type="ECO:0000313" key="2">
    <source>
        <dbReference type="Proteomes" id="UP000005239"/>
    </source>
</evidence>
<sequence>MTPTPEMIEKFKKARAAMIADPTFLNNSIAKLSPEAQVHAKAIRDIVYNEEDAVAGRAKITAIRAPLSPALLKELDAHRDRLIEKYGLPKCE</sequence>
<gene>
    <name evidence="1" type="primary">WBGene00272182</name>
</gene>
<protein>
    <submittedName>
        <fullName evidence="1">Uncharacterized protein</fullName>
    </submittedName>
</protein>
<accession>A0A8R1ULK8</accession>
<keyword evidence="2" id="KW-1185">Reference proteome</keyword>
<reference evidence="2" key="1">
    <citation type="journal article" date="2008" name="Nat. Genet.">
        <title>The Pristionchus pacificus genome provides a unique perspective on nematode lifestyle and parasitism.</title>
        <authorList>
            <person name="Dieterich C."/>
            <person name="Clifton S.W."/>
            <person name="Schuster L.N."/>
            <person name="Chinwalla A."/>
            <person name="Delehaunty K."/>
            <person name="Dinkelacker I."/>
            <person name="Fulton L."/>
            <person name="Fulton R."/>
            <person name="Godfrey J."/>
            <person name="Minx P."/>
            <person name="Mitreva M."/>
            <person name="Roeseler W."/>
            <person name="Tian H."/>
            <person name="Witte H."/>
            <person name="Yang S.P."/>
            <person name="Wilson R.K."/>
            <person name="Sommer R.J."/>
        </authorList>
    </citation>
    <scope>NUCLEOTIDE SEQUENCE [LARGE SCALE GENOMIC DNA]</scope>
    <source>
        <strain evidence="2">PS312</strain>
    </source>
</reference>
<dbReference type="EnsemblMetazoa" id="PPA33813.1">
    <property type="protein sequence ID" value="PPA33813.1"/>
    <property type="gene ID" value="WBGene00272182"/>
</dbReference>
<dbReference type="Proteomes" id="UP000005239">
    <property type="component" value="Unassembled WGS sequence"/>
</dbReference>
<dbReference type="AlphaFoldDB" id="A0A2A6BTV3"/>
<evidence type="ECO:0000313" key="1">
    <source>
        <dbReference type="EnsemblMetazoa" id="PPA33813.1"/>
    </source>
</evidence>
<reference evidence="1" key="2">
    <citation type="submission" date="2022-06" db="UniProtKB">
        <authorList>
            <consortium name="EnsemblMetazoa"/>
        </authorList>
    </citation>
    <scope>IDENTIFICATION</scope>
    <source>
        <strain evidence="1">PS312</strain>
    </source>
</reference>
<name>A0A2A6BTV3_PRIPA</name>
<proteinExistence type="predicted"/>